<dbReference type="AlphaFoldDB" id="A0A6C0ESH5"/>
<evidence type="ECO:0000313" key="1">
    <source>
        <dbReference type="EMBL" id="QHT31948.1"/>
    </source>
</evidence>
<sequence>MWKKNVGETLPPGRVAIKYIEKIIKYRESRIESQNQKKKE</sequence>
<reference evidence="1" key="1">
    <citation type="journal article" date="2020" name="Nature">
        <title>Giant virus diversity and host interactions through global metagenomics.</title>
        <authorList>
            <person name="Schulz F."/>
            <person name="Roux S."/>
            <person name="Paez-Espino D."/>
            <person name="Jungbluth S."/>
            <person name="Walsh D.A."/>
            <person name="Denef V.J."/>
            <person name="McMahon K.D."/>
            <person name="Konstantinidis K.T."/>
            <person name="Eloe-Fadrosh E.A."/>
            <person name="Kyrpides N.C."/>
            <person name="Woyke T."/>
        </authorList>
    </citation>
    <scope>NUCLEOTIDE SEQUENCE</scope>
    <source>
        <strain evidence="1">GVMAG-M-3300009155-48</strain>
    </source>
</reference>
<organism evidence="1">
    <name type="scientific">viral metagenome</name>
    <dbReference type="NCBI Taxonomy" id="1070528"/>
    <lineage>
        <taxon>unclassified sequences</taxon>
        <taxon>metagenomes</taxon>
        <taxon>organismal metagenomes</taxon>
    </lineage>
</organism>
<dbReference type="EMBL" id="MN738927">
    <property type="protein sequence ID" value="QHT31948.1"/>
    <property type="molecule type" value="Genomic_DNA"/>
</dbReference>
<protein>
    <submittedName>
        <fullName evidence="1">Uncharacterized protein</fullName>
    </submittedName>
</protein>
<accession>A0A6C0ESH5</accession>
<name>A0A6C0ESH5_9ZZZZ</name>
<proteinExistence type="predicted"/>